<dbReference type="CDD" id="cd04730">
    <property type="entry name" value="NPD_like"/>
    <property type="match status" value="1"/>
</dbReference>
<comment type="catalytic activity">
    <reaction evidence="9">
        <text>3 propionate 3-nitronate + 3 O2 + H2O = 3 3-oxopropanoate + 2 nitrate + nitrite + H2O2 + 3 H(+)</text>
        <dbReference type="Rhea" id="RHEA:57332"/>
        <dbReference type="ChEBI" id="CHEBI:15377"/>
        <dbReference type="ChEBI" id="CHEBI:15378"/>
        <dbReference type="ChEBI" id="CHEBI:15379"/>
        <dbReference type="ChEBI" id="CHEBI:16240"/>
        <dbReference type="ChEBI" id="CHEBI:16301"/>
        <dbReference type="ChEBI" id="CHEBI:17632"/>
        <dbReference type="ChEBI" id="CHEBI:33190"/>
        <dbReference type="ChEBI" id="CHEBI:136067"/>
    </reaction>
</comment>
<dbReference type="InterPro" id="IPR004136">
    <property type="entry name" value="NMO"/>
</dbReference>
<evidence type="ECO:0000256" key="2">
    <source>
        <dbReference type="ARBA" id="ARBA00009881"/>
    </source>
</evidence>
<evidence type="ECO:0000313" key="10">
    <source>
        <dbReference type="EMBL" id="TVS27251.1"/>
    </source>
</evidence>
<protein>
    <recommendedName>
        <fullName evidence="8">Propionate 3-nitronate monooxygenase</fullName>
    </recommendedName>
</protein>
<dbReference type="Gene3D" id="3.20.20.70">
    <property type="entry name" value="Aldolase class I"/>
    <property type="match status" value="1"/>
</dbReference>
<dbReference type="AlphaFoldDB" id="A0A6C1TZA0"/>
<evidence type="ECO:0000256" key="6">
    <source>
        <dbReference type="ARBA" id="ARBA00023002"/>
    </source>
</evidence>
<dbReference type="SUPFAM" id="SSF51412">
    <property type="entry name" value="Inosine monophosphate dehydrogenase (IMPDH)"/>
    <property type="match status" value="1"/>
</dbReference>
<keyword evidence="6" id="KW-0560">Oxidoreductase</keyword>
<comment type="caution">
    <text evidence="10">The sequence shown here is derived from an EMBL/GenBank/DDBJ whole genome shotgun (WGS) entry which is preliminary data.</text>
</comment>
<dbReference type="GO" id="GO:0009636">
    <property type="term" value="P:response to toxic substance"/>
    <property type="evidence" value="ECO:0007669"/>
    <property type="project" value="UniProtKB-KW"/>
</dbReference>
<proteinExistence type="inferred from homology"/>
<dbReference type="PANTHER" id="PTHR42747">
    <property type="entry name" value="NITRONATE MONOOXYGENASE-RELATED"/>
    <property type="match status" value="1"/>
</dbReference>
<evidence type="ECO:0000256" key="5">
    <source>
        <dbReference type="ARBA" id="ARBA00022643"/>
    </source>
</evidence>
<evidence type="ECO:0000256" key="7">
    <source>
        <dbReference type="ARBA" id="ARBA00023033"/>
    </source>
</evidence>
<evidence type="ECO:0000256" key="4">
    <source>
        <dbReference type="ARBA" id="ARBA00022630"/>
    </source>
</evidence>
<dbReference type="OrthoDB" id="9778912at2"/>
<evidence type="ECO:0000256" key="9">
    <source>
        <dbReference type="ARBA" id="ARBA00049401"/>
    </source>
</evidence>
<keyword evidence="4" id="KW-0285">Flavoprotein</keyword>
<keyword evidence="5" id="KW-0288">FMN</keyword>
<comment type="similarity">
    <text evidence="2">Belongs to the nitronate monooxygenase family. NMO class I subfamily.</text>
</comment>
<gene>
    <name evidence="10" type="ORF">EKI59_09285</name>
</gene>
<keyword evidence="7" id="KW-0503">Monooxygenase</keyword>
<name>A0A6C1TZA0_9CORY</name>
<dbReference type="InterPro" id="IPR013785">
    <property type="entry name" value="Aldolase_TIM"/>
</dbReference>
<dbReference type="Proteomes" id="UP000336646">
    <property type="component" value="Unassembled WGS sequence"/>
</dbReference>
<accession>A0A6C1TZA0</accession>
<evidence type="ECO:0000256" key="1">
    <source>
        <dbReference type="ARBA" id="ARBA00001917"/>
    </source>
</evidence>
<evidence type="ECO:0000256" key="3">
    <source>
        <dbReference type="ARBA" id="ARBA00022575"/>
    </source>
</evidence>
<evidence type="ECO:0000256" key="8">
    <source>
        <dbReference type="ARBA" id="ARBA00031155"/>
    </source>
</evidence>
<comment type="cofactor">
    <cofactor evidence="1">
        <name>FMN</name>
        <dbReference type="ChEBI" id="CHEBI:58210"/>
    </cofactor>
</comment>
<dbReference type="EMBL" id="RXIR01000022">
    <property type="protein sequence ID" value="TVS27251.1"/>
    <property type="molecule type" value="Genomic_DNA"/>
</dbReference>
<reference evidence="10 11" key="1">
    <citation type="submission" date="2018-12" db="EMBL/GenBank/DDBJ databases">
        <title>Corynebacterium sanguinis sp. nov., a clinically-associated and environmental corynebacterium.</title>
        <authorList>
            <person name="Gonzales-Siles L."/>
            <person name="Jaen-Luchoro D."/>
            <person name="Cardew S."/>
            <person name="Inganas E."/>
            <person name="Ohlen M."/>
            <person name="Jensie-Markopolous S."/>
            <person name="Pinyeiro-Iglesias B."/>
            <person name="Molin K."/>
            <person name="Skovbjerg S."/>
            <person name="Svensson-Stadler L."/>
            <person name="Funke G."/>
            <person name="Moore E.R.B."/>
        </authorList>
    </citation>
    <scope>NUCLEOTIDE SEQUENCE [LARGE SCALE GENOMIC DNA]</scope>
    <source>
        <strain evidence="10 11">58734</strain>
    </source>
</reference>
<organism evidence="10 11">
    <name type="scientific">Corynebacterium sanguinis</name>
    <dbReference type="NCBI Taxonomy" id="2594913"/>
    <lineage>
        <taxon>Bacteria</taxon>
        <taxon>Bacillati</taxon>
        <taxon>Actinomycetota</taxon>
        <taxon>Actinomycetes</taxon>
        <taxon>Mycobacteriales</taxon>
        <taxon>Corynebacteriaceae</taxon>
        <taxon>Corynebacterium</taxon>
    </lineage>
</organism>
<dbReference type="Pfam" id="PF03060">
    <property type="entry name" value="NMO"/>
    <property type="match status" value="1"/>
</dbReference>
<evidence type="ECO:0000313" key="11">
    <source>
        <dbReference type="Proteomes" id="UP000336646"/>
    </source>
</evidence>
<sequence length="375" mass="39908">MHREKAYARGRGPCLPWSASPSQQRLTARLSAQQGGKDVIMLSKPIVLAPMAGGPSTPQLAAAVSEAGGLGFLAAGYLRPDDLARQVEQIEQATSRPYGINLFVPSAPHADEREAYRDYREHLAEHLPFSADLPEQPRWSDDHYAPKLEVALASRAALISFTFGYPSAADIAAVSRAGKLVVLNATTPEEIDHIVELGADIVLVQGSGAGGHRATVLSTEERGVAFSAEELTEIAAARTSRPIFAAGGVGTREDVATLLNAHATAVVVGTRFLTAEEAGTKATHRRALLELTVRDTVVTRAFSGRPARAIRNAFTDRFTELAPAMYPEIHYLTSPLRGEANDAGDAEYLNLWAGTGFAQCSEASAAEIVNELGSA</sequence>
<dbReference type="PANTHER" id="PTHR42747:SF3">
    <property type="entry name" value="NITRONATE MONOOXYGENASE-RELATED"/>
    <property type="match status" value="1"/>
</dbReference>
<dbReference type="GO" id="GO:0018580">
    <property type="term" value="F:nitronate monooxygenase activity"/>
    <property type="evidence" value="ECO:0007669"/>
    <property type="project" value="InterPro"/>
</dbReference>
<keyword evidence="3" id="KW-0216">Detoxification</keyword>